<evidence type="ECO:0000256" key="1">
    <source>
        <dbReference type="SAM" id="Coils"/>
    </source>
</evidence>
<proteinExistence type="predicted"/>
<evidence type="ECO:0000313" key="3">
    <source>
        <dbReference type="EMBL" id="MPD03256.1"/>
    </source>
</evidence>
<organism evidence="3 4">
    <name type="scientific">Portunus trituberculatus</name>
    <name type="common">Swimming crab</name>
    <name type="synonym">Neptunus trituberculatus</name>
    <dbReference type="NCBI Taxonomy" id="210409"/>
    <lineage>
        <taxon>Eukaryota</taxon>
        <taxon>Metazoa</taxon>
        <taxon>Ecdysozoa</taxon>
        <taxon>Arthropoda</taxon>
        <taxon>Crustacea</taxon>
        <taxon>Multicrustacea</taxon>
        <taxon>Malacostraca</taxon>
        <taxon>Eumalacostraca</taxon>
        <taxon>Eucarida</taxon>
        <taxon>Decapoda</taxon>
        <taxon>Pleocyemata</taxon>
        <taxon>Brachyura</taxon>
        <taxon>Eubrachyura</taxon>
        <taxon>Portunoidea</taxon>
        <taxon>Portunidae</taxon>
        <taxon>Portuninae</taxon>
        <taxon>Portunus</taxon>
    </lineage>
</organism>
<comment type="caution">
    <text evidence="3">The sequence shown here is derived from an EMBL/GenBank/DDBJ whole genome shotgun (WGS) entry which is preliminary data.</text>
</comment>
<keyword evidence="4" id="KW-1185">Reference proteome</keyword>
<reference evidence="3 4" key="1">
    <citation type="submission" date="2019-05" db="EMBL/GenBank/DDBJ databases">
        <title>Another draft genome of Portunus trituberculatus and its Hox gene families provides insights of decapod evolution.</title>
        <authorList>
            <person name="Jeong J.-H."/>
            <person name="Song I."/>
            <person name="Kim S."/>
            <person name="Choi T."/>
            <person name="Kim D."/>
            <person name="Ryu S."/>
            <person name="Kim W."/>
        </authorList>
    </citation>
    <scope>NUCLEOTIDE SEQUENCE [LARGE SCALE GENOMIC DNA]</scope>
    <source>
        <tissue evidence="3">Muscle</tissue>
    </source>
</reference>
<evidence type="ECO:0000256" key="2">
    <source>
        <dbReference type="SAM" id="MobiDB-lite"/>
    </source>
</evidence>
<name>A0A5B7K8V1_PORTR</name>
<feature type="region of interest" description="Disordered" evidence="2">
    <location>
        <begin position="71"/>
        <end position="92"/>
    </location>
</feature>
<accession>A0A5B7K8V1</accession>
<keyword evidence="1" id="KW-0175">Coiled coil</keyword>
<dbReference type="AlphaFoldDB" id="A0A5B7K8V1"/>
<evidence type="ECO:0000313" key="4">
    <source>
        <dbReference type="Proteomes" id="UP000324222"/>
    </source>
</evidence>
<gene>
    <name evidence="3" type="ORF">E2C01_098882</name>
</gene>
<dbReference type="EMBL" id="VSRR010135391">
    <property type="protein sequence ID" value="MPD03256.1"/>
    <property type="molecule type" value="Genomic_DNA"/>
</dbReference>
<sequence length="92" mass="10368">MSDDCKHVNIYCKSRSFYVKLTVSNETEARNQDLEEGNERVSEQIERNTNQGIATCEPTLRQIPRTYMPGCEDGERGVRGDVGAQPCDGELK</sequence>
<protein>
    <submittedName>
        <fullName evidence="3">Uncharacterized protein</fullName>
    </submittedName>
</protein>
<feature type="coiled-coil region" evidence="1">
    <location>
        <begin position="24"/>
        <end position="51"/>
    </location>
</feature>
<dbReference type="Proteomes" id="UP000324222">
    <property type="component" value="Unassembled WGS sequence"/>
</dbReference>